<dbReference type="InterPro" id="IPR007344">
    <property type="entry name" value="GrpB/CoaE"/>
</dbReference>
<dbReference type="EMBL" id="BMLN01000005">
    <property type="protein sequence ID" value="GGO00393.1"/>
    <property type="molecule type" value="Genomic_DNA"/>
</dbReference>
<evidence type="ECO:0000313" key="2">
    <source>
        <dbReference type="Proteomes" id="UP000606653"/>
    </source>
</evidence>
<organism evidence="1 2">
    <name type="scientific">Saccharibacillus kuerlensis</name>
    <dbReference type="NCBI Taxonomy" id="459527"/>
    <lineage>
        <taxon>Bacteria</taxon>
        <taxon>Bacillati</taxon>
        <taxon>Bacillota</taxon>
        <taxon>Bacilli</taxon>
        <taxon>Bacillales</taxon>
        <taxon>Paenibacillaceae</taxon>
        <taxon>Saccharibacillus</taxon>
    </lineage>
</organism>
<evidence type="ECO:0008006" key="3">
    <source>
        <dbReference type="Google" id="ProtNLM"/>
    </source>
</evidence>
<dbReference type="PANTHER" id="PTHR34822:SF1">
    <property type="entry name" value="GRPB FAMILY PROTEIN"/>
    <property type="match status" value="1"/>
</dbReference>
<accession>A0ABQ2L335</accession>
<dbReference type="RefSeq" id="WP_018979032.1">
    <property type="nucleotide sequence ID" value="NZ_BMLN01000005.1"/>
</dbReference>
<dbReference type="InterPro" id="IPR043519">
    <property type="entry name" value="NT_sf"/>
</dbReference>
<sequence>MQVRLSPYDPDWVRRFEKEAEFLRTVFGEEIVSFEHFGSTSVPGMQAKPVIDMMMLVQDIEAIDGYNAQMTALGYEAAGDWGIPGRRLFRRGGENRTHHIHVYEKDHPQITRHLVLRDYLRSHPDETAAYSLFKENLASVHAETSGYSPAKKAFVSDLEKRALAWKEKLGRTEGR</sequence>
<keyword evidence="2" id="KW-1185">Reference proteome</keyword>
<dbReference type="Pfam" id="PF04229">
    <property type="entry name" value="GrpB"/>
    <property type="match status" value="1"/>
</dbReference>
<dbReference type="Gene3D" id="3.30.460.10">
    <property type="entry name" value="Beta Polymerase, domain 2"/>
    <property type="match status" value="1"/>
</dbReference>
<proteinExistence type="predicted"/>
<dbReference type="Proteomes" id="UP000606653">
    <property type="component" value="Unassembled WGS sequence"/>
</dbReference>
<comment type="caution">
    <text evidence="1">The sequence shown here is derived from an EMBL/GenBank/DDBJ whole genome shotgun (WGS) entry which is preliminary data.</text>
</comment>
<protein>
    <recommendedName>
        <fullName evidence="3">GrpB family protein</fullName>
    </recommendedName>
</protein>
<reference evidence="2" key="1">
    <citation type="journal article" date="2019" name="Int. J. Syst. Evol. Microbiol.">
        <title>The Global Catalogue of Microorganisms (GCM) 10K type strain sequencing project: providing services to taxonomists for standard genome sequencing and annotation.</title>
        <authorList>
            <consortium name="The Broad Institute Genomics Platform"/>
            <consortium name="The Broad Institute Genome Sequencing Center for Infectious Disease"/>
            <person name="Wu L."/>
            <person name="Ma J."/>
        </authorList>
    </citation>
    <scope>NUCLEOTIDE SEQUENCE [LARGE SCALE GENOMIC DNA]</scope>
    <source>
        <strain evidence="2">CGMCC 1.6964</strain>
    </source>
</reference>
<dbReference type="PANTHER" id="PTHR34822">
    <property type="entry name" value="GRPB DOMAIN PROTEIN (AFU_ORTHOLOGUE AFUA_1G01530)"/>
    <property type="match status" value="1"/>
</dbReference>
<evidence type="ECO:0000313" key="1">
    <source>
        <dbReference type="EMBL" id="GGO00393.1"/>
    </source>
</evidence>
<dbReference type="SUPFAM" id="SSF81301">
    <property type="entry name" value="Nucleotidyltransferase"/>
    <property type="match status" value="1"/>
</dbReference>
<gene>
    <name evidence="1" type="primary">grpB</name>
    <name evidence="1" type="ORF">GCM10010969_21530</name>
</gene>
<name>A0ABQ2L335_9BACL</name>